<dbReference type="Proteomes" id="UP001183420">
    <property type="component" value="Unassembled WGS sequence"/>
</dbReference>
<evidence type="ECO:0000313" key="8">
    <source>
        <dbReference type="EMBL" id="MDT0319796.1"/>
    </source>
</evidence>
<evidence type="ECO:0000256" key="1">
    <source>
        <dbReference type="ARBA" id="ARBA00006962"/>
    </source>
</evidence>
<dbReference type="NCBIfam" id="TIGR04516">
    <property type="entry name" value="glycosyl_450act"/>
    <property type="match status" value="1"/>
</dbReference>
<keyword evidence="2" id="KW-0328">Glycosyltransferase</keyword>
<dbReference type="PANTHER" id="PTHR48050">
    <property type="entry name" value="STEROL 3-BETA-GLUCOSYLTRANSFERASE"/>
    <property type="match status" value="1"/>
</dbReference>
<keyword evidence="4" id="KW-0045">Antibiotic biosynthesis</keyword>
<evidence type="ECO:0000256" key="5">
    <source>
        <dbReference type="SAM" id="MobiDB-lite"/>
    </source>
</evidence>
<dbReference type="InterPro" id="IPR010610">
    <property type="entry name" value="EryCIII-like_C"/>
</dbReference>
<dbReference type="CDD" id="cd03784">
    <property type="entry name" value="GT1_Gtf-like"/>
    <property type="match status" value="1"/>
</dbReference>
<keyword evidence="3" id="KW-0808">Transferase</keyword>
<comment type="caution">
    <text evidence="8">The sequence shown here is derived from an EMBL/GenBank/DDBJ whole genome shotgun (WGS) entry which is preliminary data.</text>
</comment>
<protein>
    <submittedName>
        <fullName evidence="8">Activator-dependent family glycosyltransferase</fullName>
    </submittedName>
</protein>
<accession>A0ABU2LQC0</accession>
<evidence type="ECO:0000256" key="2">
    <source>
        <dbReference type="ARBA" id="ARBA00022676"/>
    </source>
</evidence>
<reference evidence="9" key="1">
    <citation type="submission" date="2023-07" db="EMBL/GenBank/DDBJ databases">
        <title>30 novel species of actinomycetes from the DSMZ collection.</title>
        <authorList>
            <person name="Nouioui I."/>
        </authorList>
    </citation>
    <scope>NUCLEOTIDE SEQUENCE [LARGE SCALE GENOMIC DNA]</scope>
    <source>
        <strain evidence="9">DSM 44918</strain>
    </source>
</reference>
<dbReference type="Gene3D" id="3.40.50.2000">
    <property type="entry name" value="Glycogen Phosphorylase B"/>
    <property type="match status" value="2"/>
</dbReference>
<organism evidence="8 9">
    <name type="scientific">Streptomyces millisiae</name>
    <dbReference type="NCBI Taxonomy" id="3075542"/>
    <lineage>
        <taxon>Bacteria</taxon>
        <taxon>Bacillati</taxon>
        <taxon>Actinomycetota</taxon>
        <taxon>Actinomycetes</taxon>
        <taxon>Kitasatosporales</taxon>
        <taxon>Streptomycetaceae</taxon>
        <taxon>Streptomyces</taxon>
    </lineage>
</organism>
<evidence type="ECO:0000256" key="3">
    <source>
        <dbReference type="ARBA" id="ARBA00022679"/>
    </source>
</evidence>
<dbReference type="RefSeq" id="WP_311599286.1">
    <property type="nucleotide sequence ID" value="NZ_JAVREM010000017.1"/>
</dbReference>
<evidence type="ECO:0000313" key="9">
    <source>
        <dbReference type="Proteomes" id="UP001183420"/>
    </source>
</evidence>
<dbReference type="EMBL" id="JAVREM010000017">
    <property type="protein sequence ID" value="MDT0319796.1"/>
    <property type="molecule type" value="Genomic_DNA"/>
</dbReference>
<dbReference type="Pfam" id="PF21036">
    <property type="entry name" value="EryCIII-like_N"/>
    <property type="match status" value="1"/>
</dbReference>
<dbReference type="PANTHER" id="PTHR48050:SF13">
    <property type="entry name" value="STEROL 3-BETA-GLUCOSYLTRANSFERASE UGT80A2"/>
    <property type="match status" value="1"/>
</dbReference>
<feature type="domain" description="Erythromycin biosynthesis protein CIII-like N-terminal" evidence="7">
    <location>
        <begin position="22"/>
        <end position="263"/>
    </location>
</feature>
<evidence type="ECO:0000259" key="7">
    <source>
        <dbReference type="Pfam" id="PF21036"/>
    </source>
</evidence>
<feature type="region of interest" description="Disordered" evidence="5">
    <location>
        <begin position="54"/>
        <end position="75"/>
    </location>
</feature>
<feature type="domain" description="Erythromycin biosynthesis protein CIII-like C-terminal" evidence="6">
    <location>
        <begin position="279"/>
        <end position="432"/>
    </location>
</feature>
<sequence>MRVLFTVYGAKTHFYNMVPVAWALRAAGHEVCVASQPQVVEAISRSGLAAVSVGEEESIPGRPGHDGEHVTSGTSWRNLNAGVTETRPEMLTWDYVLGTFTVACSTHYEHATGGRAMLDDLVEFARSWRPDLVVWDAMTFAGPVAARASGAAHARMLFGVDHIGRMYRTYAGLLAHQEPERHDDPVGDWLAGRLARFGCAFHDGLATEMMTGQRTIDPTPPWMQVALDLPSLPVRYVPYNGPTTVPDWVHRPPERPRVCLTLGMTAREILGGDVFSVQDLLESVAELDVEVVATLNSDQLRELRTLPENVRAVEFVPLNELLPSCSTVIHHGGFGTLGNALVHGVPQIIAPGRYWDELDFGRHLEARGAGMLLEHEQLSGEALKSKVDGDSLQSKISRILDDPSYRENAERIRQENQRTPSPRALVTQLEEMVAGHRA</sequence>
<dbReference type="InterPro" id="IPR002213">
    <property type="entry name" value="UDP_glucos_trans"/>
</dbReference>
<evidence type="ECO:0000256" key="4">
    <source>
        <dbReference type="ARBA" id="ARBA00023194"/>
    </source>
</evidence>
<comment type="similarity">
    <text evidence="1">Belongs to the glycosyltransferase 28 family.</text>
</comment>
<dbReference type="SUPFAM" id="SSF53756">
    <property type="entry name" value="UDP-Glycosyltransferase/glycogen phosphorylase"/>
    <property type="match status" value="1"/>
</dbReference>
<dbReference type="InterPro" id="IPR048284">
    <property type="entry name" value="EryCIII-like_N"/>
</dbReference>
<proteinExistence type="inferred from homology"/>
<keyword evidence="9" id="KW-1185">Reference proteome</keyword>
<dbReference type="InterPro" id="IPR050426">
    <property type="entry name" value="Glycosyltransferase_28"/>
</dbReference>
<name>A0ABU2LQC0_9ACTN</name>
<dbReference type="Pfam" id="PF06722">
    <property type="entry name" value="EryCIII-like_C"/>
    <property type="match status" value="1"/>
</dbReference>
<gene>
    <name evidence="8" type="ORF">RNC47_15765</name>
</gene>
<dbReference type="InterPro" id="IPR030953">
    <property type="entry name" value="Glycosyl_450act"/>
</dbReference>
<evidence type="ECO:0000259" key="6">
    <source>
        <dbReference type="Pfam" id="PF06722"/>
    </source>
</evidence>